<dbReference type="OrthoDB" id="779537at2"/>
<organism evidence="1 2">
    <name type="scientific">Spirosoma telluris</name>
    <dbReference type="NCBI Taxonomy" id="2183553"/>
    <lineage>
        <taxon>Bacteria</taxon>
        <taxon>Pseudomonadati</taxon>
        <taxon>Bacteroidota</taxon>
        <taxon>Cytophagia</taxon>
        <taxon>Cytophagales</taxon>
        <taxon>Cytophagaceae</taxon>
        <taxon>Spirosoma</taxon>
    </lineage>
</organism>
<dbReference type="RefSeq" id="WP_111351422.1">
    <property type="nucleotide sequence ID" value="NZ_QLII01000004.1"/>
</dbReference>
<evidence type="ECO:0000313" key="2">
    <source>
        <dbReference type="Proteomes" id="UP000249016"/>
    </source>
</evidence>
<proteinExistence type="predicted"/>
<dbReference type="InterPro" id="IPR043504">
    <property type="entry name" value="Peptidase_S1_PA_chymotrypsin"/>
</dbReference>
<sequence length="203" mass="22739">MILSDKLHELSVRLSIDGELIGSGFLLNIKEQGIVYLLTARHVLDEVSEDEIIDVASFNYHDQKFIDKIQVNISNVIKFPETDETDIALWILSNQVLPDLATVSVNETVPGKIDIHFDGFPAAYKGEEPLPVMAKLSRSFNNKSKIRTDQSFEDNSSTALANVKGTSGSGLYWEREGEMILVGIITNYEARFKLFTAYHLSEV</sequence>
<accession>A0A327NCU6</accession>
<dbReference type="Proteomes" id="UP000249016">
    <property type="component" value="Unassembled WGS sequence"/>
</dbReference>
<dbReference type="AlphaFoldDB" id="A0A327NCU6"/>
<name>A0A327NCU6_9BACT</name>
<protein>
    <recommendedName>
        <fullName evidence="3">Trypsin-like peptidase domain-containing protein</fullName>
    </recommendedName>
</protein>
<gene>
    <name evidence="1" type="ORF">HMF3257_38985</name>
</gene>
<dbReference type="SUPFAM" id="SSF50494">
    <property type="entry name" value="Trypsin-like serine proteases"/>
    <property type="match status" value="1"/>
</dbReference>
<reference evidence="1 2" key="1">
    <citation type="submission" date="2018-06" db="EMBL/GenBank/DDBJ databases">
        <title>Spirosoma sp. HMF3257 Genome sequencing and assembly.</title>
        <authorList>
            <person name="Kang H."/>
            <person name="Cha I."/>
            <person name="Kim H."/>
            <person name="Kang J."/>
            <person name="Joh K."/>
        </authorList>
    </citation>
    <scope>NUCLEOTIDE SEQUENCE [LARGE SCALE GENOMIC DNA]</scope>
    <source>
        <strain evidence="1 2">HMF3257</strain>
    </source>
</reference>
<dbReference type="Gene3D" id="2.40.10.10">
    <property type="entry name" value="Trypsin-like serine proteases"/>
    <property type="match status" value="2"/>
</dbReference>
<dbReference type="EMBL" id="QLII01000004">
    <property type="protein sequence ID" value="RAI72892.1"/>
    <property type="molecule type" value="Genomic_DNA"/>
</dbReference>
<keyword evidence="2" id="KW-1185">Reference proteome</keyword>
<evidence type="ECO:0008006" key="3">
    <source>
        <dbReference type="Google" id="ProtNLM"/>
    </source>
</evidence>
<evidence type="ECO:0000313" key="1">
    <source>
        <dbReference type="EMBL" id="RAI72892.1"/>
    </source>
</evidence>
<comment type="caution">
    <text evidence="1">The sequence shown here is derived from an EMBL/GenBank/DDBJ whole genome shotgun (WGS) entry which is preliminary data.</text>
</comment>
<dbReference type="Pfam" id="PF13365">
    <property type="entry name" value="Trypsin_2"/>
    <property type="match status" value="1"/>
</dbReference>
<dbReference type="InterPro" id="IPR009003">
    <property type="entry name" value="Peptidase_S1_PA"/>
</dbReference>